<gene>
    <name evidence="1" type="ORF">UFOPK3610_01726</name>
</gene>
<accession>A0A6J7I7E0</accession>
<organism evidence="1">
    <name type="scientific">freshwater metagenome</name>
    <dbReference type="NCBI Taxonomy" id="449393"/>
    <lineage>
        <taxon>unclassified sequences</taxon>
        <taxon>metagenomes</taxon>
        <taxon>ecological metagenomes</taxon>
    </lineage>
</organism>
<reference evidence="1" key="1">
    <citation type="submission" date="2020-05" db="EMBL/GenBank/DDBJ databases">
        <authorList>
            <person name="Chiriac C."/>
            <person name="Salcher M."/>
            <person name="Ghai R."/>
            <person name="Kavagutti S V."/>
        </authorList>
    </citation>
    <scope>NUCLEOTIDE SEQUENCE</scope>
</reference>
<protein>
    <submittedName>
        <fullName evidence="1">Unannotated protein</fullName>
    </submittedName>
</protein>
<name>A0A6J7I7E0_9ZZZZ</name>
<evidence type="ECO:0000313" key="1">
    <source>
        <dbReference type="EMBL" id="CAB4926928.1"/>
    </source>
</evidence>
<sequence length="95" mass="10578">MLSDAHQCLCLDGGSSALGDVIGNDREIGGIGNRQEVLRHALLRRSVVIGSDDHERICTSLRRLSRDLHRVQRVVVTDSGHHVRPVPDRIDYNSE</sequence>
<proteinExistence type="predicted"/>
<dbReference type="AlphaFoldDB" id="A0A6J7I7E0"/>
<dbReference type="EMBL" id="CAFBMR010000104">
    <property type="protein sequence ID" value="CAB4926928.1"/>
    <property type="molecule type" value="Genomic_DNA"/>
</dbReference>